<gene>
    <name evidence="2" type="ORF">SAMN04488034_10587</name>
</gene>
<feature type="signal peptide" evidence="1">
    <location>
        <begin position="1"/>
        <end position="24"/>
    </location>
</feature>
<dbReference type="Proteomes" id="UP000199448">
    <property type="component" value="Unassembled WGS sequence"/>
</dbReference>
<name>A0A1H5NQY5_9FLAO</name>
<dbReference type="OrthoDB" id="1121673at2"/>
<dbReference type="GO" id="GO:0008237">
    <property type="term" value="F:metallopeptidase activity"/>
    <property type="evidence" value="ECO:0007669"/>
    <property type="project" value="InterPro"/>
</dbReference>
<reference evidence="2 3" key="1">
    <citation type="submission" date="2016-10" db="EMBL/GenBank/DDBJ databases">
        <authorList>
            <person name="de Groot N.N."/>
        </authorList>
    </citation>
    <scope>NUCLEOTIDE SEQUENCE [LARGE SCALE GENOMIC DNA]</scope>
    <source>
        <strain evidence="2 3">DSM 23553</strain>
    </source>
</reference>
<keyword evidence="1" id="KW-0732">Signal</keyword>
<evidence type="ECO:0008006" key="4">
    <source>
        <dbReference type="Google" id="ProtNLM"/>
    </source>
</evidence>
<keyword evidence="3" id="KW-1185">Reference proteome</keyword>
<organism evidence="2 3">
    <name type="scientific">Salinimicrobium catena</name>
    <dbReference type="NCBI Taxonomy" id="390640"/>
    <lineage>
        <taxon>Bacteria</taxon>
        <taxon>Pseudomonadati</taxon>
        <taxon>Bacteroidota</taxon>
        <taxon>Flavobacteriia</taxon>
        <taxon>Flavobacteriales</taxon>
        <taxon>Flavobacteriaceae</taxon>
        <taxon>Salinimicrobium</taxon>
    </lineage>
</organism>
<evidence type="ECO:0000313" key="2">
    <source>
        <dbReference type="EMBL" id="SEF03900.1"/>
    </source>
</evidence>
<dbReference type="AlphaFoldDB" id="A0A1H5NQY5"/>
<evidence type="ECO:0000256" key="1">
    <source>
        <dbReference type="SAM" id="SignalP"/>
    </source>
</evidence>
<evidence type="ECO:0000313" key="3">
    <source>
        <dbReference type="Proteomes" id="UP000199448"/>
    </source>
</evidence>
<proteinExistence type="predicted"/>
<dbReference type="PROSITE" id="PS51257">
    <property type="entry name" value="PROKAR_LIPOPROTEIN"/>
    <property type="match status" value="1"/>
</dbReference>
<feature type="chain" id="PRO_5011530671" description="Membrane metalloprotease" evidence="1">
    <location>
        <begin position="25"/>
        <end position="243"/>
    </location>
</feature>
<dbReference type="RefSeq" id="WP_093113608.1">
    <property type="nucleotide sequence ID" value="NZ_FNGG01000005.1"/>
</dbReference>
<dbReference type="InterPro" id="IPR024079">
    <property type="entry name" value="MetalloPept_cat_dom_sf"/>
</dbReference>
<dbReference type="Gene3D" id="3.40.390.10">
    <property type="entry name" value="Collagenase (Catalytic Domain)"/>
    <property type="match status" value="1"/>
</dbReference>
<dbReference type="SUPFAM" id="SSF55486">
    <property type="entry name" value="Metalloproteases ('zincins'), catalytic domain"/>
    <property type="match status" value="1"/>
</dbReference>
<dbReference type="EMBL" id="FNUG01000005">
    <property type="protein sequence ID" value="SEF03900.1"/>
    <property type="molecule type" value="Genomic_DNA"/>
</dbReference>
<protein>
    <recommendedName>
        <fullName evidence="4">Membrane metalloprotease</fullName>
    </recommendedName>
</protein>
<dbReference type="STRING" id="390640.SAMN04488034_10587"/>
<accession>A0A1H5NQY5</accession>
<sequence>MRNRSLLLTALFLFLLSCSTDDPAPDDQPLGVSARSFLSDENFTSLVVEIVYVNGFEPSGISLSAVKNFLQTYLNKPEGIVIKSRAVPSPDMDIISPSDIIEIENMHRTEFSSGQTLTTFIFIADGKSDSSTSEEWVLGKAYKNTSMIIFQKEIRELAESSQVSSDQVQQITIKHEFGHLFGLVDYGTPAQSDHVYRDPEDPKEKGHCEVTDCLMSRLLNYERAESLTLDELCHIDLIANGGK</sequence>